<accession>A0A6A6BMI1</accession>
<dbReference type="PROSITE" id="PS51165">
    <property type="entry name" value="THUMP"/>
    <property type="match status" value="1"/>
</dbReference>
<dbReference type="RefSeq" id="XP_033400325.1">
    <property type="nucleotide sequence ID" value="XM_033540033.1"/>
</dbReference>
<organism evidence="4 5">
    <name type="scientific">Aplosporella prunicola CBS 121167</name>
    <dbReference type="NCBI Taxonomy" id="1176127"/>
    <lineage>
        <taxon>Eukaryota</taxon>
        <taxon>Fungi</taxon>
        <taxon>Dikarya</taxon>
        <taxon>Ascomycota</taxon>
        <taxon>Pezizomycotina</taxon>
        <taxon>Dothideomycetes</taxon>
        <taxon>Dothideomycetes incertae sedis</taxon>
        <taxon>Botryosphaeriales</taxon>
        <taxon>Aplosporellaceae</taxon>
        <taxon>Aplosporella</taxon>
    </lineage>
</organism>
<dbReference type="EMBL" id="ML995479">
    <property type="protein sequence ID" value="KAF2144613.1"/>
    <property type="molecule type" value="Genomic_DNA"/>
</dbReference>
<evidence type="ECO:0000259" key="3">
    <source>
        <dbReference type="PROSITE" id="PS51165"/>
    </source>
</evidence>
<name>A0A6A6BMI1_9PEZI</name>
<dbReference type="OrthoDB" id="367221at2759"/>
<dbReference type="FunFam" id="3.30.2300.10:FF:000001">
    <property type="entry name" value="THUMP domain-containing protein 1"/>
    <property type="match status" value="1"/>
</dbReference>
<evidence type="ECO:0000256" key="2">
    <source>
        <dbReference type="SAM" id="MobiDB-lite"/>
    </source>
</evidence>
<evidence type="ECO:0000256" key="1">
    <source>
        <dbReference type="PROSITE-ProRule" id="PRU00529"/>
    </source>
</evidence>
<dbReference type="PANTHER" id="PTHR13452">
    <property type="entry name" value="THUMP DOMAIN CONTAINING PROTEIN 1-RELATED"/>
    <property type="match status" value="1"/>
</dbReference>
<feature type="region of interest" description="Disordered" evidence="2">
    <location>
        <begin position="1"/>
        <end position="26"/>
    </location>
</feature>
<dbReference type="GeneID" id="54297529"/>
<dbReference type="GO" id="GO:0003723">
    <property type="term" value="F:RNA binding"/>
    <property type="evidence" value="ECO:0007669"/>
    <property type="project" value="UniProtKB-UniRule"/>
</dbReference>
<dbReference type="GO" id="GO:0006400">
    <property type="term" value="P:tRNA modification"/>
    <property type="evidence" value="ECO:0007669"/>
    <property type="project" value="InterPro"/>
</dbReference>
<evidence type="ECO:0000313" key="5">
    <source>
        <dbReference type="Proteomes" id="UP000799438"/>
    </source>
</evidence>
<proteinExistence type="predicted"/>
<dbReference type="CDD" id="cd11717">
    <property type="entry name" value="THUMP_THUMPD1_like"/>
    <property type="match status" value="1"/>
</dbReference>
<dbReference type="InterPro" id="IPR004114">
    <property type="entry name" value="THUMP_dom"/>
</dbReference>
<dbReference type="PANTHER" id="PTHR13452:SF10">
    <property type="entry name" value="THUMP DOMAIN-CONTAINING PROTEIN 1"/>
    <property type="match status" value="1"/>
</dbReference>
<feature type="compositionally biased region" description="Basic and acidic residues" evidence="2">
    <location>
        <begin position="199"/>
        <end position="223"/>
    </location>
</feature>
<dbReference type="InterPro" id="IPR040183">
    <property type="entry name" value="THUMPD1-like"/>
</dbReference>
<evidence type="ECO:0000313" key="4">
    <source>
        <dbReference type="EMBL" id="KAF2144613.1"/>
    </source>
</evidence>
<dbReference type="Gene3D" id="3.30.2300.10">
    <property type="entry name" value="THUMP superfamily"/>
    <property type="match status" value="1"/>
</dbReference>
<dbReference type="Proteomes" id="UP000799438">
    <property type="component" value="Unassembled WGS sequence"/>
</dbReference>
<dbReference type="SMART" id="SM00981">
    <property type="entry name" value="THUMP"/>
    <property type="match status" value="1"/>
</dbReference>
<protein>
    <recommendedName>
        <fullName evidence="3">THUMP domain-containing protein</fullName>
    </recommendedName>
</protein>
<dbReference type="SUPFAM" id="SSF143437">
    <property type="entry name" value="THUMP domain-like"/>
    <property type="match status" value="1"/>
</dbReference>
<gene>
    <name evidence="4" type="ORF">K452DRAFT_284936</name>
</gene>
<feature type="region of interest" description="Disordered" evidence="2">
    <location>
        <begin position="196"/>
        <end position="241"/>
    </location>
</feature>
<dbReference type="AlphaFoldDB" id="A0A6A6BMI1"/>
<feature type="compositionally biased region" description="Acidic residues" evidence="2">
    <location>
        <begin position="9"/>
        <end position="24"/>
    </location>
</feature>
<feature type="compositionally biased region" description="Basic and acidic residues" evidence="2">
    <location>
        <begin position="232"/>
        <end position="241"/>
    </location>
</feature>
<keyword evidence="1" id="KW-0694">RNA-binding</keyword>
<sequence length="241" mass="27124">MYGARQSEAEAEGDASEDEGGDIEAEIKKEIEGIKKPTKERLFQHVRVDTDCIMFFKTKAPIDPVELVRRICEDAMASTQLKTSRFIKRLTPMTLMGKATEKSLEEVAAQVLAPHFHGEANMGKKFAIRPNIRNHKMMTRDQVIKSIAAAVGPGHSVDLKDYDLLILVDIYKNVCGMSVVGEDFERLKRYNLSEIYEPTPREQAKEQAKEQADSAQQEERSNEEQAAGEQPAQERNREVAG</sequence>
<feature type="domain" description="THUMP" evidence="3">
    <location>
        <begin position="75"/>
        <end position="181"/>
    </location>
</feature>
<reference evidence="4" key="1">
    <citation type="journal article" date="2020" name="Stud. Mycol.">
        <title>101 Dothideomycetes genomes: a test case for predicting lifestyles and emergence of pathogens.</title>
        <authorList>
            <person name="Haridas S."/>
            <person name="Albert R."/>
            <person name="Binder M."/>
            <person name="Bloem J."/>
            <person name="Labutti K."/>
            <person name="Salamov A."/>
            <person name="Andreopoulos B."/>
            <person name="Baker S."/>
            <person name="Barry K."/>
            <person name="Bills G."/>
            <person name="Bluhm B."/>
            <person name="Cannon C."/>
            <person name="Castanera R."/>
            <person name="Culley D."/>
            <person name="Daum C."/>
            <person name="Ezra D."/>
            <person name="Gonzalez J."/>
            <person name="Henrissat B."/>
            <person name="Kuo A."/>
            <person name="Liang C."/>
            <person name="Lipzen A."/>
            <person name="Lutzoni F."/>
            <person name="Magnuson J."/>
            <person name="Mondo S."/>
            <person name="Nolan M."/>
            <person name="Ohm R."/>
            <person name="Pangilinan J."/>
            <person name="Park H.-J."/>
            <person name="Ramirez L."/>
            <person name="Alfaro M."/>
            <person name="Sun H."/>
            <person name="Tritt A."/>
            <person name="Yoshinaga Y."/>
            <person name="Zwiers L.-H."/>
            <person name="Turgeon B."/>
            <person name="Goodwin S."/>
            <person name="Spatafora J."/>
            <person name="Crous P."/>
            <person name="Grigoriev I."/>
        </authorList>
    </citation>
    <scope>NUCLEOTIDE SEQUENCE</scope>
    <source>
        <strain evidence="4">CBS 121167</strain>
    </source>
</reference>
<keyword evidence="5" id="KW-1185">Reference proteome</keyword>
<dbReference type="Pfam" id="PF02926">
    <property type="entry name" value="THUMP"/>
    <property type="match status" value="1"/>
</dbReference>